<evidence type="ECO:0000313" key="2">
    <source>
        <dbReference type="EMBL" id="CAK64655.1"/>
    </source>
</evidence>
<feature type="domain" description="CBM20" evidence="1">
    <location>
        <begin position="1"/>
        <end position="104"/>
    </location>
</feature>
<dbReference type="PANTHER" id="PTHR15048:SF0">
    <property type="entry name" value="STARCH-BINDING DOMAIN-CONTAINING PROTEIN 1"/>
    <property type="match status" value="1"/>
</dbReference>
<dbReference type="InterPro" id="IPR013783">
    <property type="entry name" value="Ig-like_fold"/>
</dbReference>
<dbReference type="Gene3D" id="2.60.40.10">
    <property type="entry name" value="Immunoglobulins"/>
    <property type="match status" value="1"/>
</dbReference>
<dbReference type="SUPFAM" id="SSF49452">
    <property type="entry name" value="Starch-binding domain-like"/>
    <property type="match status" value="1"/>
</dbReference>
<dbReference type="OMA" id="SPVNICQ"/>
<name>A0C1I8_PARTE</name>
<protein>
    <recommendedName>
        <fullName evidence="1">CBM20 domain-containing protein</fullName>
    </recommendedName>
</protein>
<dbReference type="Proteomes" id="UP000000600">
    <property type="component" value="Unassembled WGS sequence"/>
</dbReference>
<sequence length="217" mass="25852">MKESQIFFTLTKQVNYGEALYLVFDFTNWDLTKAVRMECSMNDHWSKVIEISCSSFEYKYVIGPYDNIIQEDVVWEEGPNRSSENLKLLEMNQSKIQLDDVWEKRNLMFFLLDTKQKSKSKKNHEHDILLFGQAKALNSPVRFTKCQLTQNTELYFVNLQLELDEIINPKEVQIYMKVQLKKRYIEMISKSIKLNFRNSPVNICQDILQDSKYYLLK</sequence>
<dbReference type="GO" id="GO:0016020">
    <property type="term" value="C:membrane"/>
    <property type="evidence" value="ECO:0000318"/>
    <property type="project" value="GO_Central"/>
</dbReference>
<dbReference type="OrthoDB" id="292383at2759"/>
<evidence type="ECO:0000259" key="1">
    <source>
        <dbReference type="PROSITE" id="PS51166"/>
    </source>
</evidence>
<organism evidence="2 3">
    <name type="scientific">Paramecium tetraurelia</name>
    <dbReference type="NCBI Taxonomy" id="5888"/>
    <lineage>
        <taxon>Eukaryota</taxon>
        <taxon>Sar</taxon>
        <taxon>Alveolata</taxon>
        <taxon>Ciliophora</taxon>
        <taxon>Intramacronucleata</taxon>
        <taxon>Oligohymenophorea</taxon>
        <taxon>Peniculida</taxon>
        <taxon>Parameciidae</taxon>
        <taxon>Paramecium</taxon>
    </lineage>
</organism>
<gene>
    <name evidence="2" type="ORF">GSPATT00034131001</name>
</gene>
<keyword evidence="3" id="KW-1185">Reference proteome</keyword>
<dbReference type="RefSeq" id="XP_001432052.1">
    <property type="nucleotide sequence ID" value="XM_001432015.1"/>
</dbReference>
<dbReference type="PROSITE" id="PS51166">
    <property type="entry name" value="CBM20"/>
    <property type="match status" value="1"/>
</dbReference>
<dbReference type="AlphaFoldDB" id="A0C1I8"/>
<evidence type="ECO:0000313" key="3">
    <source>
        <dbReference type="Proteomes" id="UP000000600"/>
    </source>
</evidence>
<dbReference type="PANTHER" id="PTHR15048">
    <property type="entry name" value="STARCH-BINDING DOMAIN-CONTAINING PROTEIN 1"/>
    <property type="match status" value="1"/>
</dbReference>
<dbReference type="InParanoid" id="A0C1I8"/>
<dbReference type="HOGENOM" id="CLU_1274408_0_0_1"/>
<dbReference type="SMART" id="SM01065">
    <property type="entry name" value="CBM_2"/>
    <property type="match status" value="1"/>
</dbReference>
<accession>A0C1I8</accession>
<dbReference type="Pfam" id="PF00686">
    <property type="entry name" value="CBM_20"/>
    <property type="match status" value="1"/>
</dbReference>
<dbReference type="EMBL" id="CT868033">
    <property type="protein sequence ID" value="CAK64655.1"/>
    <property type="molecule type" value="Genomic_DNA"/>
</dbReference>
<dbReference type="InterPro" id="IPR002044">
    <property type="entry name" value="CBM20"/>
</dbReference>
<reference evidence="2 3" key="1">
    <citation type="journal article" date="2006" name="Nature">
        <title>Global trends of whole-genome duplications revealed by the ciliate Paramecium tetraurelia.</title>
        <authorList>
            <consortium name="Genoscope"/>
            <person name="Aury J.-M."/>
            <person name="Jaillon O."/>
            <person name="Duret L."/>
            <person name="Noel B."/>
            <person name="Jubin C."/>
            <person name="Porcel B.M."/>
            <person name="Segurens B."/>
            <person name="Daubin V."/>
            <person name="Anthouard V."/>
            <person name="Aiach N."/>
            <person name="Arnaiz O."/>
            <person name="Billaut A."/>
            <person name="Beisson J."/>
            <person name="Blanc I."/>
            <person name="Bouhouche K."/>
            <person name="Camara F."/>
            <person name="Duharcourt S."/>
            <person name="Guigo R."/>
            <person name="Gogendeau D."/>
            <person name="Katinka M."/>
            <person name="Keller A.-M."/>
            <person name="Kissmehl R."/>
            <person name="Klotz C."/>
            <person name="Koll F."/>
            <person name="Le Moue A."/>
            <person name="Lepere C."/>
            <person name="Malinsky S."/>
            <person name="Nowacki M."/>
            <person name="Nowak J.K."/>
            <person name="Plattner H."/>
            <person name="Poulain J."/>
            <person name="Ruiz F."/>
            <person name="Serrano V."/>
            <person name="Zagulski M."/>
            <person name="Dessen P."/>
            <person name="Betermier M."/>
            <person name="Weissenbach J."/>
            <person name="Scarpelli C."/>
            <person name="Schachter V."/>
            <person name="Sperling L."/>
            <person name="Meyer E."/>
            <person name="Cohen J."/>
            <person name="Wincker P."/>
        </authorList>
    </citation>
    <scope>NUCLEOTIDE SEQUENCE [LARGE SCALE GENOMIC DNA]</scope>
    <source>
        <strain evidence="2 3">Stock d4-2</strain>
    </source>
</reference>
<dbReference type="InterPro" id="IPR013784">
    <property type="entry name" value="Carb-bd-like_fold"/>
</dbReference>
<dbReference type="GO" id="GO:2001070">
    <property type="term" value="F:starch binding"/>
    <property type="evidence" value="ECO:0007669"/>
    <property type="project" value="InterPro"/>
</dbReference>
<proteinExistence type="predicted"/>
<dbReference type="GeneID" id="5017837"/>
<dbReference type="KEGG" id="ptm:GSPATT00034131001"/>